<comment type="catalytic activity">
    <reaction evidence="4">
        <text>adenylyl-molybdopterin + molybdate = Mo-molybdopterin + AMP + H(+)</text>
        <dbReference type="Rhea" id="RHEA:35047"/>
        <dbReference type="ChEBI" id="CHEBI:15378"/>
        <dbReference type="ChEBI" id="CHEBI:36264"/>
        <dbReference type="ChEBI" id="CHEBI:62727"/>
        <dbReference type="ChEBI" id="CHEBI:71302"/>
        <dbReference type="ChEBI" id="CHEBI:456215"/>
        <dbReference type="EC" id="2.10.1.1"/>
    </reaction>
</comment>
<evidence type="ECO:0000256" key="3">
    <source>
        <dbReference type="ARBA" id="ARBA00022505"/>
    </source>
</evidence>
<evidence type="ECO:0000256" key="4">
    <source>
        <dbReference type="ARBA" id="ARBA00047317"/>
    </source>
</evidence>
<keyword evidence="5" id="KW-0460">Magnesium</keyword>
<reference evidence="7 8" key="1">
    <citation type="submission" date="2017-10" db="EMBL/GenBank/DDBJ databases">
        <title>Sequencing the genomes of 1000 actinobacteria strains.</title>
        <authorList>
            <person name="Klenk H.-P."/>
        </authorList>
    </citation>
    <scope>NUCLEOTIDE SEQUENCE [LARGE SCALE GENOMIC DNA]</scope>
    <source>
        <strain evidence="7 8">DSM 20688</strain>
    </source>
</reference>
<dbReference type="SMART" id="SM00852">
    <property type="entry name" value="MoCF_biosynth"/>
    <property type="match status" value="1"/>
</dbReference>
<dbReference type="InterPro" id="IPR036688">
    <property type="entry name" value="MoeA_C_domain_IV_sf"/>
</dbReference>
<dbReference type="AlphaFoldDB" id="A0A2A9DQS2"/>
<dbReference type="Proteomes" id="UP000221653">
    <property type="component" value="Unassembled WGS sequence"/>
</dbReference>
<evidence type="ECO:0000256" key="5">
    <source>
        <dbReference type="RuleBase" id="RU365090"/>
    </source>
</evidence>
<dbReference type="SUPFAM" id="SSF63867">
    <property type="entry name" value="MoeA C-terminal domain-like"/>
    <property type="match status" value="1"/>
</dbReference>
<keyword evidence="5" id="KW-0479">Metal-binding</keyword>
<accession>A0A2A9DQS2</accession>
<comment type="caution">
    <text evidence="7">The sequence shown here is derived from an EMBL/GenBank/DDBJ whole genome shotgun (WGS) entry which is preliminary data.</text>
</comment>
<dbReference type="InterPro" id="IPR036425">
    <property type="entry name" value="MoaB/Mog-like_dom_sf"/>
</dbReference>
<evidence type="ECO:0000259" key="6">
    <source>
        <dbReference type="SMART" id="SM00852"/>
    </source>
</evidence>
<dbReference type="UniPathway" id="UPA00344"/>
<dbReference type="EMBL" id="PDJF01000001">
    <property type="protein sequence ID" value="PFG28934.1"/>
    <property type="molecule type" value="Genomic_DNA"/>
</dbReference>
<dbReference type="Gene3D" id="2.40.340.10">
    <property type="entry name" value="MoeA, C-terminal, domain IV"/>
    <property type="match status" value="1"/>
</dbReference>
<dbReference type="Pfam" id="PF03453">
    <property type="entry name" value="MoeA_N"/>
    <property type="match status" value="1"/>
</dbReference>
<protein>
    <recommendedName>
        <fullName evidence="5">Molybdopterin molybdenumtransferase</fullName>
        <ecNumber evidence="5">2.10.1.1</ecNumber>
    </recommendedName>
</protein>
<proteinExistence type="inferred from homology"/>
<dbReference type="InterPro" id="IPR001453">
    <property type="entry name" value="MoaB/Mog_dom"/>
</dbReference>
<comment type="similarity">
    <text evidence="2 5">Belongs to the MoeA family.</text>
</comment>
<name>A0A2A9DQS2_9CORY</name>
<sequence length="403" mass="42582">MLDYVSPLPPVRLPIGDVQTSAMRRLADDVMTKIPVPAFTNSAVDGFLVHDEDLHGPGPWTLPVVGDIPAGSEPRSVPKGAAVRVMTGAPVGEHVEGLRAVPVENTDSPVFPSAHAVPKTVTITSFTPDRRHLRARGEHLAEGSVALRAGTPIDSAAIATMLSVGAPVFSVYPLPRVVVVTTGDELTRDATRAWTIPNSNGPMVIRMLHDLGVKDVSHRHLSDAVDAFTGEMDQLASTVDLIVTMGGISAGAYDVVRMAGTRRGTVEFGPVAMSPGKPQGVGHWRGTPMICLPGNPVASWVSVPLFVAPAIRRMAGGPSPTSYVEVPHLRMPASEPLLAQTGKTQVVPVRIDWTTGTVSAAKIRRSHMIGSAVGCDGLAIIRPAEELTDDDNLVFVLPVFPVL</sequence>
<dbReference type="SUPFAM" id="SSF63882">
    <property type="entry name" value="MoeA N-terminal region -like"/>
    <property type="match status" value="1"/>
</dbReference>
<dbReference type="PANTHER" id="PTHR10192:SF5">
    <property type="entry name" value="GEPHYRIN"/>
    <property type="match status" value="1"/>
</dbReference>
<evidence type="ECO:0000313" key="7">
    <source>
        <dbReference type="EMBL" id="PFG28934.1"/>
    </source>
</evidence>
<dbReference type="GO" id="GO:0005829">
    <property type="term" value="C:cytosol"/>
    <property type="evidence" value="ECO:0007669"/>
    <property type="project" value="TreeGrafter"/>
</dbReference>
<organism evidence="7 8">
    <name type="scientific">Corynebacterium renale</name>
    <dbReference type="NCBI Taxonomy" id="1724"/>
    <lineage>
        <taxon>Bacteria</taxon>
        <taxon>Bacillati</taxon>
        <taxon>Actinomycetota</taxon>
        <taxon>Actinomycetes</taxon>
        <taxon>Mycobacteriales</taxon>
        <taxon>Corynebacteriaceae</taxon>
        <taxon>Corynebacterium</taxon>
    </lineage>
</organism>
<evidence type="ECO:0000256" key="1">
    <source>
        <dbReference type="ARBA" id="ARBA00002901"/>
    </source>
</evidence>
<dbReference type="InterPro" id="IPR005110">
    <property type="entry name" value="MoeA_linker/N"/>
</dbReference>
<dbReference type="InterPro" id="IPR038987">
    <property type="entry name" value="MoeA-like"/>
</dbReference>
<dbReference type="CDD" id="cd00887">
    <property type="entry name" value="MoeA"/>
    <property type="match status" value="1"/>
</dbReference>
<evidence type="ECO:0000313" key="8">
    <source>
        <dbReference type="Proteomes" id="UP000221653"/>
    </source>
</evidence>
<feature type="domain" description="MoaB/Mog" evidence="6">
    <location>
        <begin position="178"/>
        <end position="313"/>
    </location>
</feature>
<keyword evidence="5" id="KW-0501">Molybdenum cofactor biosynthesis</keyword>
<dbReference type="Gene3D" id="2.170.190.11">
    <property type="entry name" value="Molybdopterin biosynthesis moea protein, domain 3"/>
    <property type="match status" value="1"/>
</dbReference>
<dbReference type="GO" id="GO:0006777">
    <property type="term" value="P:Mo-molybdopterin cofactor biosynthetic process"/>
    <property type="evidence" value="ECO:0007669"/>
    <property type="project" value="UniProtKB-UniRule"/>
</dbReference>
<dbReference type="PANTHER" id="PTHR10192">
    <property type="entry name" value="MOLYBDOPTERIN BIOSYNTHESIS PROTEIN"/>
    <property type="match status" value="1"/>
</dbReference>
<dbReference type="InterPro" id="IPR036135">
    <property type="entry name" value="MoeA_linker/N_sf"/>
</dbReference>
<keyword evidence="5" id="KW-0808">Transferase</keyword>
<dbReference type="EC" id="2.10.1.1" evidence="5"/>
<dbReference type="Gene3D" id="3.40.980.10">
    <property type="entry name" value="MoaB/Mog-like domain"/>
    <property type="match status" value="1"/>
</dbReference>
<comment type="cofactor">
    <cofactor evidence="5">
        <name>Mg(2+)</name>
        <dbReference type="ChEBI" id="CHEBI:18420"/>
    </cofactor>
</comment>
<dbReference type="SUPFAM" id="SSF53218">
    <property type="entry name" value="Molybdenum cofactor biosynthesis proteins"/>
    <property type="match status" value="1"/>
</dbReference>
<gene>
    <name evidence="7" type="ORF">ATK06_2063</name>
</gene>
<dbReference type="GO" id="GO:0061599">
    <property type="term" value="F:molybdopterin molybdotransferase activity"/>
    <property type="evidence" value="ECO:0007669"/>
    <property type="project" value="UniProtKB-UniRule"/>
</dbReference>
<dbReference type="STRING" id="1724.GCA_001044175_02086"/>
<dbReference type="Pfam" id="PF00994">
    <property type="entry name" value="MoCF_biosynth"/>
    <property type="match status" value="1"/>
</dbReference>
<keyword evidence="8" id="KW-1185">Reference proteome</keyword>
<dbReference type="Gene3D" id="3.90.105.10">
    <property type="entry name" value="Molybdopterin biosynthesis moea protein, domain 2"/>
    <property type="match status" value="1"/>
</dbReference>
<dbReference type="GO" id="GO:0046872">
    <property type="term" value="F:metal ion binding"/>
    <property type="evidence" value="ECO:0007669"/>
    <property type="project" value="UniProtKB-UniRule"/>
</dbReference>
<evidence type="ECO:0000256" key="2">
    <source>
        <dbReference type="ARBA" id="ARBA00010763"/>
    </source>
</evidence>
<comment type="pathway">
    <text evidence="5">Cofactor biosynthesis; molybdopterin biosynthesis.</text>
</comment>
<comment type="function">
    <text evidence="1 5">Catalyzes the insertion of molybdate into adenylated molybdopterin with the concomitant release of AMP.</text>
</comment>
<keyword evidence="3 5" id="KW-0500">Molybdenum</keyword>